<feature type="region of interest" description="Disordered" evidence="1">
    <location>
        <begin position="110"/>
        <end position="135"/>
    </location>
</feature>
<dbReference type="PANTHER" id="PTHR30289:SF1">
    <property type="entry name" value="PEBP (PHOSPHATIDYLETHANOLAMINE-BINDING PROTEIN) FAMILY PROTEIN"/>
    <property type="match status" value="1"/>
</dbReference>
<sequence>MRRRRLLMTGGAAFFTGISGCARTSGQSAANFNASSPAFSTNSELPTRFTCDGAGVSPPLVVENIPKPTAALAVAVEYDRGVINEPVLWTLWNVPTQNRIPADIPRTATVDSLDGARQGRRPGQPPGYNPPCPPAGKVYEHRFQVHALSEELTLKGGATHDTARDAIGNNVLASSRITVTYTRSAKTTEQE</sequence>
<keyword evidence="3" id="KW-1185">Reference proteome</keyword>
<dbReference type="Pfam" id="PF01161">
    <property type="entry name" value="PBP"/>
    <property type="match status" value="1"/>
</dbReference>
<evidence type="ECO:0000313" key="3">
    <source>
        <dbReference type="Proteomes" id="UP001430455"/>
    </source>
</evidence>
<dbReference type="AlphaFoldDB" id="A0AAW4PG86"/>
<dbReference type="PROSITE" id="PS51257">
    <property type="entry name" value="PROKAR_LIPOPROTEIN"/>
    <property type="match status" value="1"/>
</dbReference>
<dbReference type="EMBL" id="RKLT01000012">
    <property type="protein sequence ID" value="MBX0296911.1"/>
    <property type="molecule type" value="Genomic_DNA"/>
</dbReference>
<dbReference type="SUPFAM" id="SSF49777">
    <property type="entry name" value="PEBP-like"/>
    <property type="match status" value="1"/>
</dbReference>
<reference evidence="2 3" key="1">
    <citation type="submission" date="2021-06" db="EMBL/GenBank/DDBJ databases">
        <title>Halomicroarcula sp. a new haloarchaeum isolated from saline soil.</title>
        <authorList>
            <person name="Duran-Viseras A."/>
            <person name="Sanchez-Porro C."/>
            <person name="Ventosa A."/>
        </authorList>
    </citation>
    <scope>NUCLEOTIDE SEQUENCE [LARGE SCALE GENOMIC DNA]</scope>
    <source>
        <strain evidence="2 3">F27</strain>
    </source>
</reference>
<dbReference type="NCBIfam" id="TIGR00481">
    <property type="entry name" value="YbhB/YbcL family Raf kinase inhibitor-like protein"/>
    <property type="match status" value="1"/>
</dbReference>
<proteinExistence type="predicted"/>
<dbReference type="InterPro" id="IPR005247">
    <property type="entry name" value="YbhB_YbcL/LppC-like"/>
</dbReference>
<dbReference type="InterPro" id="IPR036610">
    <property type="entry name" value="PEBP-like_sf"/>
</dbReference>
<feature type="compositionally biased region" description="Pro residues" evidence="1">
    <location>
        <begin position="123"/>
        <end position="134"/>
    </location>
</feature>
<evidence type="ECO:0000256" key="1">
    <source>
        <dbReference type="SAM" id="MobiDB-lite"/>
    </source>
</evidence>
<dbReference type="CDD" id="cd00865">
    <property type="entry name" value="PEBP_bact_arch"/>
    <property type="match status" value="1"/>
</dbReference>
<keyword evidence="2" id="KW-0649">Protein kinase inhibitor</keyword>
<dbReference type="PANTHER" id="PTHR30289">
    <property type="entry name" value="UNCHARACTERIZED PROTEIN YBCL-RELATED"/>
    <property type="match status" value="1"/>
</dbReference>
<protein>
    <submittedName>
        <fullName evidence="2">YbhB/YbcL family Raf kinase inhibitor-like protein</fullName>
    </submittedName>
</protein>
<name>A0AAW4PG86_9EURY</name>
<dbReference type="Proteomes" id="UP001430455">
    <property type="component" value="Unassembled WGS sequence"/>
</dbReference>
<evidence type="ECO:0000313" key="2">
    <source>
        <dbReference type="EMBL" id="MBX0296911.1"/>
    </source>
</evidence>
<dbReference type="GO" id="GO:0004860">
    <property type="term" value="F:protein kinase inhibitor activity"/>
    <property type="evidence" value="ECO:0007669"/>
    <property type="project" value="UniProtKB-KW"/>
</dbReference>
<dbReference type="Gene3D" id="3.90.280.10">
    <property type="entry name" value="PEBP-like"/>
    <property type="match status" value="1"/>
</dbReference>
<accession>A0AAW4PG86</accession>
<comment type="caution">
    <text evidence="2">The sequence shown here is derived from an EMBL/GenBank/DDBJ whole genome shotgun (WGS) entry which is preliminary data.</text>
</comment>
<gene>
    <name evidence="2" type="ORF">EGH23_18695</name>
</gene>
<dbReference type="RefSeq" id="WP_220581504.1">
    <property type="nucleotide sequence ID" value="NZ_RKLT01000012.1"/>
</dbReference>
<organism evidence="2 3">
    <name type="scientific">Haloarcula nitratireducens</name>
    <dbReference type="NCBI Taxonomy" id="2487749"/>
    <lineage>
        <taxon>Archaea</taxon>
        <taxon>Methanobacteriati</taxon>
        <taxon>Methanobacteriota</taxon>
        <taxon>Stenosarchaea group</taxon>
        <taxon>Halobacteria</taxon>
        <taxon>Halobacteriales</taxon>
        <taxon>Haloarculaceae</taxon>
        <taxon>Haloarcula</taxon>
    </lineage>
</organism>
<dbReference type="InterPro" id="IPR008914">
    <property type="entry name" value="PEBP"/>
</dbReference>